<evidence type="ECO:0000313" key="2">
    <source>
        <dbReference type="EMBL" id="TGD82699.1"/>
    </source>
</evidence>
<dbReference type="AlphaFoldDB" id="A0A4Z0MTD9"/>
<protein>
    <recommendedName>
        <fullName evidence="4">DUF4397 domain-containing protein</fullName>
    </recommendedName>
</protein>
<dbReference type="OrthoDB" id="878468at2"/>
<evidence type="ECO:0000256" key="1">
    <source>
        <dbReference type="SAM" id="SignalP"/>
    </source>
</evidence>
<dbReference type="EMBL" id="SRKZ01000001">
    <property type="protein sequence ID" value="TGD82699.1"/>
    <property type="molecule type" value="Genomic_DNA"/>
</dbReference>
<name>A0A4Z0MTD9_9BACT</name>
<evidence type="ECO:0000313" key="3">
    <source>
        <dbReference type="Proteomes" id="UP000298284"/>
    </source>
</evidence>
<evidence type="ECO:0008006" key="4">
    <source>
        <dbReference type="Google" id="ProtNLM"/>
    </source>
</evidence>
<accession>A0A4Z0MTD9</accession>
<sequence>MKFALVFLLALCIAHLAPAKCSTNGLSFWPASKSIKSNSVLMIEGYANSQRIIQGLGTSYEAFFQLGSQRLPLQVKEILVGQYGLTQGILKLNAHVKVGEQYELIIRGKGAETGNAMESPTRFGRDKVFYTIEAGLDQTPPAWVAPLREKAKHYVEMGCGPEVSVQFTGVVHEQSEYLVKAAVKDLSSGKTTVYYLQPDKTGLVSVGHGMCAGAFELEKGKSFAATFSLLDASGNSTPWVGPTVLFTRPELAG</sequence>
<reference evidence="2 3" key="1">
    <citation type="submission" date="2019-04" db="EMBL/GenBank/DDBJ databases">
        <authorList>
            <person name="Feng G."/>
            <person name="Zhang J."/>
            <person name="Zhu H."/>
        </authorList>
    </citation>
    <scope>NUCLEOTIDE SEQUENCE [LARGE SCALE GENOMIC DNA]</scope>
    <source>
        <strain evidence="2 3">JCM 19491</strain>
    </source>
</reference>
<dbReference type="RefSeq" id="WP_135528857.1">
    <property type="nucleotide sequence ID" value="NZ_SRKZ01000001.1"/>
</dbReference>
<gene>
    <name evidence="2" type="ORF">EU557_02640</name>
</gene>
<feature type="chain" id="PRO_5021442604" description="DUF4397 domain-containing protein" evidence="1">
    <location>
        <begin position="20"/>
        <end position="253"/>
    </location>
</feature>
<keyword evidence="1" id="KW-0732">Signal</keyword>
<comment type="caution">
    <text evidence="2">The sequence shown here is derived from an EMBL/GenBank/DDBJ whole genome shotgun (WGS) entry which is preliminary data.</text>
</comment>
<keyword evidence="3" id="KW-1185">Reference proteome</keyword>
<dbReference type="Proteomes" id="UP000298284">
    <property type="component" value="Unassembled WGS sequence"/>
</dbReference>
<proteinExistence type="predicted"/>
<organism evidence="2 3">
    <name type="scientific">Hymenobacter wooponensis</name>
    <dbReference type="NCBI Taxonomy" id="1525360"/>
    <lineage>
        <taxon>Bacteria</taxon>
        <taxon>Pseudomonadati</taxon>
        <taxon>Bacteroidota</taxon>
        <taxon>Cytophagia</taxon>
        <taxon>Cytophagales</taxon>
        <taxon>Hymenobacteraceae</taxon>
        <taxon>Hymenobacter</taxon>
    </lineage>
</organism>
<feature type="signal peptide" evidence="1">
    <location>
        <begin position="1"/>
        <end position="19"/>
    </location>
</feature>